<sequence length="123" mass="13162">MDNVSFALLALIALAISIPVSFWAFDYFAFLPVWLPVWFIAVPTVVSAVVLVRFLVVNNMATTDAWPDETGTGLAGAIAAIISSLFLLAAAIVFNVITLGFGLPVMTIATWGRPRMKSETAAD</sequence>
<name>M2X915_9MICC</name>
<protein>
    <submittedName>
        <fullName evidence="2">Uncharacterized protein</fullName>
    </submittedName>
</protein>
<evidence type="ECO:0000313" key="2">
    <source>
        <dbReference type="EMBL" id="EME35626.1"/>
    </source>
</evidence>
<feature type="transmembrane region" description="Helical" evidence="1">
    <location>
        <begin position="76"/>
        <end position="109"/>
    </location>
</feature>
<dbReference type="EMBL" id="ANHZ02000028">
    <property type="protein sequence ID" value="EME35626.1"/>
    <property type="molecule type" value="Genomic_DNA"/>
</dbReference>
<gene>
    <name evidence="2" type="ORF">C884_01513</name>
</gene>
<dbReference type="Proteomes" id="UP000009877">
    <property type="component" value="Unassembled WGS sequence"/>
</dbReference>
<keyword evidence="1" id="KW-0812">Transmembrane</keyword>
<evidence type="ECO:0000313" key="3">
    <source>
        <dbReference type="Proteomes" id="UP000009877"/>
    </source>
</evidence>
<keyword evidence="1" id="KW-0472">Membrane</keyword>
<accession>M2X915</accession>
<keyword evidence="3" id="KW-1185">Reference proteome</keyword>
<proteinExistence type="predicted"/>
<comment type="caution">
    <text evidence="2">The sequence shown here is derived from an EMBL/GenBank/DDBJ whole genome shotgun (WGS) entry which is preliminary data.</text>
</comment>
<dbReference type="AlphaFoldDB" id="M2X915"/>
<feature type="transmembrane region" description="Helical" evidence="1">
    <location>
        <begin position="37"/>
        <end position="56"/>
    </location>
</feature>
<reference evidence="2 3" key="1">
    <citation type="journal article" date="2014" name="Genome Announc.">
        <title>Draft Genome Sequence of Kocuria palustris PEL.</title>
        <authorList>
            <person name="Sharma G."/>
            <person name="Khatri I."/>
            <person name="Subramanian S."/>
        </authorList>
    </citation>
    <scope>NUCLEOTIDE SEQUENCE [LARGE SCALE GENOMIC DNA]</scope>
    <source>
        <strain evidence="2 3">PEL</strain>
    </source>
</reference>
<evidence type="ECO:0000256" key="1">
    <source>
        <dbReference type="SAM" id="Phobius"/>
    </source>
</evidence>
<feature type="transmembrane region" description="Helical" evidence="1">
    <location>
        <begin position="6"/>
        <end position="25"/>
    </location>
</feature>
<keyword evidence="1" id="KW-1133">Transmembrane helix</keyword>
<organism evidence="2 3">
    <name type="scientific">Kocuria palustris PEL</name>
    <dbReference type="NCBI Taxonomy" id="1236550"/>
    <lineage>
        <taxon>Bacteria</taxon>
        <taxon>Bacillati</taxon>
        <taxon>Actinomycetota</taxon>
        <taxon>Actinomycetes</taxon>
        <taxon>Micrococcales</taxon>
        <taxon>Micrococcaceae</taxon>
        <taxon>Kocuria</taxon>
    </lineage>
</organism>